<evidence type="ECO:0000313" key="1">
    <source>
        <dbReference type="EMBL" id="QWC17047.1"/>
    </source>
</evidence>
<protein>
    <submittedName>
        <fullName evidence="1">Uncharacterized protein</fullName>
    </submittedName>
</protein>
<sequence length="48" mass="4606">MTIPSQASAAAAVGGAALVLQAELSPRQAGLRMVVDTLTEAPAGSGVA</sequence>
<reference evidence="1 2" key="1">
    <citation type="submission" date="2021-05" db="EMBL/GenBank/DDBJ databases">
        <title>Novel species in genus Cellulomonas.</title>
        <authorList>
            <person name="Zhang G."/>
        </authorList>
    </citation>
    <scope>NUCLEOTIDE SEQUENCE [LARGE SCALE GENOMIC DNA]</scope>
    <source>
        <strain evidence="2">zg-ZUI157</strain>
    </source>
</reference>
<accession>A0ABX8GN17</accession>
<dbReference type="RefSeq" id="WP_208197325.1">
    <property type="nucleotide sequence ID" value="NZ_CP076023.1"/>
</dbReference>
<organism evidence="1 2">
    <name type="scientific">Cellulomonas dongxiuzhuiae</name>
    <dbReference type="NCBI Taxonomy" id="2819979"/>
    <lineage>
        <taxon>Bacteria</taxon>
        <taxon>Bacillati</taxon>
        <taxon>Actinomycetota</taxon>
        <taxon>Actinomycetes</taxon>
        <taxon>Micrococcales</taxon>
        <taxon>Cellulomonadaceae</taxon>
        <taxon>Cellulomonas</taxon>
    </lineage>
</organism>
<keyword evidence="2" id="KW-1185">Reference proteome</keyword>
<evidence type="ECO:0000313" key="2">
    <source>
        <dbReference type="Proteomes" id="UP000679335"/>
    </source>
</evidence>
<proteinExistence type="predicted"/>
<name>A0ABX8GN17_9CELL</name>
<dbReference type="Proteomes" id="UP000679335">
    <property type="component" value="Chromosome"/>
</dbReference>
<dbReference type="EMBL" id="CP076023">
    <property type="protein sequence ID" value="QWC17047.1"/>
    <property type="molecule type" value="Genomic_DNA"/>
</dbReference>
<gene>
    <name evidence="1" type="ORF">KKR89_05395</name>
</gene>